<proteinExistence type="predicted"/>
<feature type="non-terminal residue" evidence="9">
    <location>
        <position position="1"/>
    </location>
</feature>
<dbReference type="Proteomes" id="UP000296952">
    <property type="component" value="Genome"/>
</dbReference>
<organismHost>
    <name type="scientific">Culex</name>
    <dbReference type="NCBI Taxonomy" id="7174"/>
</organismHost>
<feature type="domain" description="RdRp catalytic" evidence="8">
    <location>
        <begin position="68"/>
        <end position="220"/>
    </location>
</feature>
<dbReference type="FunFam" id="3.30.70.2840:FF:000001">
    <property type="entry name" value="Genome polyprotein"/>
    <property type="match status" value="1"/>
</dbReference>
<dbReference type="InterPro" id="IPR046811">
    <property type="entry name" value="Flavi_NS5_thumb"/>
</dbReference>
<evidence type="ECO:0000256" key="6">
    <source>
        <dbReference type="ARBA" id="ARBA00023136"/>
    </source>
</evidence>
<sequence>KLGEFGKAKGSRAIWYMWLGARFLEFEALGFLNEDHWMSRENSYGGVEGKGLQKLGYILQEISRKEGGHMFADDTAGWDTRVTLTDLENEAKITRWMEPEHRKLAEAMIELTYKNKVVKVTRPGKEGKTVMDIISRNDQRGSGQVVTYALNTYTNLAVQLIRCMEGEGLLEEEETMRISDAKRRAVQAWLDTNGTERLTPMAVSGDDCVVKPIDNRFATALHFLNGMSKVRKDIQEWKPSTGWTNWQEVPFCSHHFNELVMRDGRKIVVPCRAQDELIGRARVSPGSGWSLRETACLGKAYAQMWLLMYFHRRDLRLMANAICSAVPIDWVPTGRTTWSIHGKGE</sequence>
<evidence type="ECO:0000313" key="10">
    <source>
        <dbReference type="Proteomes" id="UP000296952"/>
    </source>
</evidence>
<keyword evidence="1" id="KW-0696">RNA-directed RNA polymerase</keyword>
<gene>
    <name evidence="9" type="primary">NS5</name>
</gene>
<organism evidence="9 10">
    <name type="scientific">Rocio virus</name>
    <name type="common">ROCV</name>
    <dbReference type="NCBI Taxonomy" id="64315"/>
    <lineage>
        <taxon>Viruses</taxon>
        <taxon>Riboviria</taxon>
        <taxon>Orthornavirae</taxon>
        <taxon>Kitrinoviricota</taxon>
        <taxon>Flasuviricetes</taxon>
        <taxon>Amarillovirales</taxon>
        <taxon>Flaviviridae</taxon>
        <taxon>Orthoflavivirus</taxon>
        <taxon>Orthoflavivirus ilheusense</taxon>
        <taxon>Ilheus virus</taxon>
    </lineage>
</organism>
<dbReference type="GO" id="GO:0039694">
    <property type="term" value="P:viral RNA genome replication"/>
    <property type="evidence" value="ECO:0007669"/>
    <property type="project" value="InterPro"/>
</dbReference>
<dbReference type="EMBL" id="AF013397">
    <property type="protein sequence ID" value="AAC58785.1"/>
    <property type="molecule type" value="Genomic_RNA"/>
</dbReference>
<dbReference type="GO" id="GO:0003724">
    <property type="term" value="F:RNA helicase activity"/>
    <property type="evidence" value="ECO:0007669"/>
    <property type="project" value="UniProtKB-EC"/>
</dbReference>
<evidence type="ECO:0000313" key="9">
    <source>
        <dbReference type="EMBL" id="AAC58785.1"/>
    </source>
</evidence>
<keyword evidence="6" id="KW-0472">Membrane</keyword>
<name>O55821_ROCV</name>
<keyword evidence="3" id="KW-0548">Nucleotidyltransferase</keyword>
<keyword evidence="2" id="KW-0808">Transferase</keyword>
<organismHost>
    <name type="scientific">Homo sapiens</name>
    <name type="common">Human</name>
    <dbReference type="NCBI Taxonomy" id="9606"/>
</organismHost>
<dbReference type="Pfam" id="PF00972">
    <property type="entry name" value="Flavi_NS5"/>
    <property type="match status" value="1"/>
</dbReference>
<dbReference type="Pfam" id="PF20483">
    <property type="entry name" value="Flavi_NS5_thumb"/>
    <property type="match status" value="1"/>
</dbReference>
<dbReference type="Gene3D" id="3.30.70.2840">
    <property type="entry name" value="Flavivirus RNA-directed RNA polymerase, thumb domain"/>
    <property type="match status" value="1"/>
</dbReference>
<protein>
    <submittedName>
        <fullName evidence="9">NS5 protein</fullName>
    </submittedName>
</protein>
<dbReference type="InterPro" id="IPR000208">
    <property type="entry name" value="Flavi_RdRp_fingers/palm"/>
</dbReference>
<dbReference type="SUPFAM" id="SSF56672">
    <property type="entry name" value="DNA/RNA polymerases"/>
    <property type="match status" value="1"/>
</dbReference>
<dbReference type="InterPro" id="IPR007094">
    <property type="entry name" value="RNA-dir_pol_PSvirus"/>
</dbReference>
<evidence type="ECO:0000256" key="5">
    <source>
        <dbReference type="ARBA" id="ARBA00022953"/>
    </source>
</evidence>
<dbReference type="GO" id="GO:0005524">
    <property type="term" value="F:ATP binding"/>
    <property type="evidence" value="ECO:0007669"/>
    <property type="project" value="InterPro"/>
</dbReference>
<keyword evidence="4" id="KW-0067">ATP-binding</keyword>
<evidence type="ECO:0000259" key="8">
    <source>
        <dbReference type="PROSITE" id="PS50507"/>
    </source>
</evidence>
<keyword evidence="4" id="KW-0547">Nucleotide-binding</keyword>
<evidence type="ECO:0000256" key="4">
    <source>
        <dbReference type="ARBA" id="ARBA00022806"/>
    </source>
</evidence>
<keyword evidence="5" id="KW-0693">Viral RNA replication</keyword>
<dbReference type="PROSITE" id="PS50507">
    <property type="entry name" value="RDRP_SSRNA_POS"/>
    <property type="match status" value="1"/>
</dbReference>
<reference evidence="9 10" key="1">
    <citation type="journal article" date="1998" name="J. Virol.">
        <title>Phylogeny of the genus Flavivirus.</title>
        <authorList>
            <person name="Kuno G."/>
            <person name="Chang G.J."/>
            <person name="Tsuchiya K.R."/>
            <person name="Karabatsos N."/>
            <person name="Cropp C.B."/>
        </authorList>
    </citation>
    <scope>NUCLEOTIDE SEQUENCE [LARGE SCALE GENOMIC DNA]</scope>
    <source>
        <strain evidence="9 10">H-34675</strain>
    </source>
</reference>
<dbReference type="Gene3D" id="1.10.260.90">
    <property type="match status" value="1"/>
</dbReference>
<feature type="non-terminal residue" evidence="9">
    <location>
        <position position="345"/>
    </location>
</feature>
<evidence type="ECO:0000256" key="3">
    <source>
        <dbReference type="ARBA" id="ARBA00022695"/>
    </source>
</evidence>
<dbReference type="InterPro" id="IPR043502">
    <property type="entry name" value="DNA/RNA_pol_sf"/>
</dbReference>
<evidence type="ECO:0000256" key="1">
    <source>
        <dbReference type="ARBA" id="ARBA00022484"/>
    </source>
</evidence>
<evidence type="ECO:0000256" key="7">
    <source>
        <dbReference type="ARBA" id="ARBA00047984"/>
    </source>
</evidence>
<comment type="catalytic activity">
    <reaction evidence="7">
        <text>ATP + H2O = ADP + phosphate + H(+)</text>
        <dbReference type="Rhea" id="RHEA:13065"/>
        <dbReference type="ChEBI" id="CHEBI:15377"/>
        <dbReference type="ChEBI" id="CHEBI:15378"/>
        <dbReference type="ChEBI" id="CHEBI:30616"/>
        <dbReference type="ChEBI" id="CHEBI:43474"/>
        <dbReference type="ChEBI" id="CHEBI:456216"/>
        <dbReference type="EC" id="3.6.4.13"/>
    </reaction>
</comment>
<keyword evidence="4" id="KW-0347">Helicase</keyword>
<dbReference type="GO" id="GO:0003968">
    <property type="term" value="F:RNA-directed RNA polymerase activity"/>
    <property type="evidence" value="ECO:0007669"/>
    <property type="project" value="UniProtKB-KW"/>
</dbReference>
<evidence type="ECO:0000256" key="2">
    <source>
        <dbReference type="ARBA" id="ARBA00022679"/>
    </source>
</evidence>
<accession>O55821</accession>
<keyword evidence="4" id="KW-0378">Hydrolase</keyword>